<evidence type="ECO:0000313" key="2">
    <source>
        <dbReference type="Proteomes" id="UP000010472"/>
    </source>
</evidence>
<accession>K9VUH6</accession>
<protein>
    <submittedName>
        <fullName evidence="1">Uncharacterized protein</fullName>
    </submittedName>
</protein>
<proteinExistence type="predicted"/>
<dbReference type="AlphaFoldDB" id="K9VUH6"/>
<gene>
    <name evidence="1" type="ORF">Cri9333_0223</name>
</gene>
<evidence type="ECO:0000313" key="1">
    <source>
        <dbReference type="EMBL" id="AFZ11219.1"/>
    </source>
</evidence>
<keyword evidence="2" id="KW-1185">Reference proteome</keyword>
<sequence>MNTKLVDSIIQLIMTLPEKEQELLKEKLLIETSVPSTTELMQLAQKSASLDFLYEEPDLYTLEDGEPI</sequence>
<dbReference type="OrthoDB" id="532744at2"/>
<dbReference type="EMBL" id="CP003620">
    <property type="protein sequence ID" value="AFZ11219.1"/>
    <property type="molecule type" value="Genomic_DNA"/>
</dbReference>
<dbReference type="Proteomes" id="UP000010472">
    <property type="component" value="Chromosome"/>
</dbReference>
<dbReference type="KEGG" id="cep:Cri9333_0223"/>
<dbReference type="eggNOG" id="ENOG50332PY">
    <property type="taxonomic scope" value="Bacteria"/>
</dbReference>
<dbReference type="RefSeq" id="WP_015201363.1">
    <property type="nucleotide sequence ID" value="NC_019753.1"/>
</dbReference>
<name>K9VUH6_9CYAN</name>
<dbReference type="HOGENOM" id="CLU_181338_0_0_3"/>
<reference evidence="1 2" key="1">
    <citation type="submission" date="2012-06" db="EMBL/GenBank/DDBJ databases">
        <title>Finished chromosome of genome of Crinalium epipsammum PCC 9333.</title>
        <authorList>
            <consortium name="US DOE Joint Genome Institute"/>
            <person name="Gugger M."/>
            <person name="Coursin T."/>
            <person name="Rippka R."/>
            <person name="Tandeau De Marsac N."/>
            <person name="Huntemann M."/>
            <person name="Wei C.-L."/>
            <person name="Han J."/>
            <person name="Detter J.C."/>
            <person name="Han C."/>
            <person name="Tapia R."/>
            <person name="Davenport K."/>
            <person name="Daligault H."/>
            <person name="Erkkila T."/>
            <person name="Gu W."/>
            <person name="Munk A.C.C."/>
            <person name="Teshima H."/>
            <person name="Xu Y."/>
            <person name="Chain P."/>
            <person name="Chen A."/>
            <person name="Krypides N."/>
            <person name="Mavromatis K."/>
            <person name="Markowitz V."/>
            <person name="Szeto E."/>
            <person name="Ivanova N."/>
            <person name="Mikhailova N."/>
            <person name="Ovchinnikova G."/>
            <person name="Pagani I."/>
            <person name="Pati A."/>
            <person name="Goodwin L."/>
            <person name="Peters L."/>
            <person name="Pitluck S."/>
            <person name="Woyke T."/>
            <person name="Kerfeld C."/>
        </authorList>
    </citation>
    <scope>NUCLEOTIDE SEQUENCE [LARGE SCALE GENOMIC DNA]</scope>
    <source>
        <strain evidence="1 2">PCC 9333</strain>
    </source>
</reference>
<organism evidence="1 2">
    <name type="scientific">Crinalium epipsammum PCC 9333</name>
    <dbReference type="NCBI Taxonomy" id="1173022"/>
    <lineage>
        <taxon>Bacteria</taxon>
        <taxon>Bacillati</taxon>
        <taxon>Cyanobacteriota</taxon>
        <taxon>Cyanophyceae</taxon>
        <taxon>Gomontiellales</taxon>
        <taxon>Gomontiellaceae</taxon>
        <taxon>Crinalium</taxon>
    </lineage>
</organism>